<organism evidence="6 7">
    <name type="scientific">Yersinia intermedia</name>
    <dbReference type="NCBI Taxonomy" id="631"/>
    <lineage>
        <taxon>Bacteria</taxon>
        <taxon>Pseudomonadati</taxon>
        <taxon>Pseudomonadota</taxon>
        <taxon>Gammaproteobacteria</taxon>
        <taxon>Enterobacterales</taxon>
        <taxon>Yersiniaceae</taxon>
        <taxon>Yersinia</taxon>
    </lineage>
</organism>
<proteinExistence type="predicted"/>
<evidence type="ECO:0000259" key="5">
    <source>
        <dbReference type="Pfam" id="PF24827"/>
    </source>
</evidence>
<keyword evidence="2" id="KW-0479">Metal-binding</keyword>
<sequence length="378" mass="41230">MKINHHKLPEHALGGQRQLTHFYFGQPGIGEKIYLQAGLHADELPGMLVLHYLKRLLSQAERRGEIQSEIIVVPMANPAGIAQVLLNSGIGRFDLVSGRNFNRDFPDLARLIPSHLISNLPTNNPSLTDEKGLRQHIRTAMVDALQTLPVLSEVAAIRQHLLELACDADLVLDLHCDDHAILHLYADPAWRDQVETLAQFLAIDTVLLSHDSGGGSFDEACGLPWHRLAEQHPNLRQLAPACMAVTVELRGQQDVSHALASADAERIYHYLQYRGAIAGSTPAIPQREITMLPFTAGEIVSAPVSGILLLLRQPGEWVSQGEVVAEIVDPITDTVQAVRAQAGGIIYASRRAPFVTMGAEVMKIAGKTPYEGGGEIAM</sequence>
<keyword evidence="3" id="KW-0378">Hydrolase</keyword>
<dbReference type="InterPro" id="IPR053138">
    <property type="entry name" value="N-alpha-Ac-DABA_deacetylase"/>
</dbReference>
<protein>
    <submittedName>
        <fullName evidence="6">Succinylglutamate desuccinylase/aspartoacylase</fullName>
    </submittedName>
</protein>
<evidence type="ECO:0000256" key="4">
    <source>
        <dbReference type="ARBA" id="ARBA00022833"/>
    </source>
</evidence>
<comment type="cofactor">
    <cofactor evidence="1">
        <name>Zn(2+)</name>
        <dbReference type="ChEBI" id="CHEBI:29105"/>
    </cofactor>
</comment>
<evidence type="ECO:0000256" key="1">
    <source>
        <dbReference type="ARBA" id="ARBA00001947"/>
    </source>
</evidence>
<dbReference type="GO" id="GO:0016788">
    <property type="term" value="F:hydrolase activity, acting on ester bonds"/>
    <property type="evidence" value="ECO:0007669"/>
    <property type="project" value="InterPro"/>
</dbReference>
<dbReference type="EMBL" id="CWJI01000001">
    <property type="protein sequence ID" value="CRY53870.1"/>
    <property type="molecule type" value="Genomic_DNA"/>
</dbReference>
<name>A0A0H5LS12_YERIN</name>
<evidence type="ECO:0000256" key="2">
    <source>
        <dbReference type="ARBA" id="ARBA00022723"/>
    </source>
</evidence>
<dbReference type="InterPro" id="IPR055438">
    <property type="entry name" value="AstE_AspA_cat"/>
</dbReference>
<evidence type="ECO:0000313" key="6">
    <source>
        <dbReference type="EMBL" id="CRY53870.1"/>
    </source>
</evidence>
<accession>A0A0H5LS12</accession>
<dbReference type="SUPFAM" id="SSF53187">
    <property type="entry name" value="Zn-dependent exopeptidases"/>
    <property type="match status" value="1"/>
</dbReference>
<dbReference type="Proteomes" id="UP000043316">
    <property type="component" value="Unassembled WGS sequence"/>
</dbReference>
<dbReference type="CDD" id="cd06250">
    <property type="entry name" value="M14_PaAOTO_like"/>
    <property type="match status" value="1"/>
</dbReference>
<reference evidence="7" key="1">
    <citation type="submission" date="2015-03" db="EMBL/GenBank/DDBJ databases">
        <authorList>
            <consortium name="Pathogen Informatics"/>
        </authorList>
    </citation>
    <scope>NUCLEOTIDE SEQUENCE [LARGE SCALE GENOMIC DNA]</scope>
    <source>
        <strain evidence="7">R148</strain>
    </source>
</reference>
<feature type="domain" description="Succinylglutamate desuccinylase/Aspartoacylase catalytic" evidence="5">
    <location>
        <begin position="30"/>
        <end position="107"/>
    </location>
</feature>
<dbReference type="RefSeq" id="WP_053008932.1">
    <property type="nucleotide sequence ID" value="NZ_CWJI01000001.1"/>
</dbReference>
<gene>
    <name evidence="6" type="ORF">ERS008476_00774</name>
</gene>
<dbReference type="Pfam" id="PF24827">
    <property type="entry name" value="AstE_AspA_cat"/>
    <property type="match status" value="1"/>
</dbReference>
<dbReference type="GO" id="GO:0046872">
    <property type="term" value="F:metal ion binding"/>
    <property type="evidence" value="ECO:0007669"/>
    <property type="project" value="UniProtKB-KW"/>
</dbReference>
<evidence type="ECO:0000256" key="3">
    <source>
        <dbReference type="ARBA" id="ARBA00022801"/>
    </source>
</evidence>
<dbReference type="AlphaFoldDB" id="A0A0H5LS12"/>
<evidence type="ECO:0000313" key="7">
    <source>
        <dbReference type="Proteomes" id="UP000043316"/>
    </source>
</evidence>
<keyword evidence="4" id="KW-0862">Zinc</keyword>
<dbReference type="PANTHER" id="PTHR37326:SF1">
    <property type="entry name" value="BLL3975 PROTEIN"/>
    <property type="match status" value="1"/>
</dbReference>
<dbReference type="PANTHER" id="PTHR37326">
    <property type="entry name" value="BLL3975 PROTEIN"/>
    <property type="match status" value="1"/>
</dbReference>
<dbReference type="Gene3D" id="3.40.630.10">
    <property type="entry name" value="Zn peptidases"/>
    <property type="match status" value="1"/>
</dbReference>